<evidence type="ECO:0000313" key="1">
    <source>
        <dbReference type="EMBL" id="KAF3566133.1"/>
    </source>
</evidence>
<gene>
    <name evidence="1" type="ORF">DY000_02017347</name>
</gene>
<comment type="caution">
    <text evidence="1">The sequence shown here is derived from an EMBL/GenBank/DDBJ whole genome shotgun (WGS) entry which is preliminary data.</text>
</comment>
<evidence type="ECO:0000313" key="2">
    <source>
        <dbReference type="Proteomes" id="UP000266723"/>
    </source>
</evidence>
<dbReference type="EMBL" id="QGKV02000759">
    <property type="protein sequence ID" value="KAF3566133.1"/>
    <property type="molecule type" value="Genomic_DNA"/>
</dbReference>
<dbReference type="Proteomes" id="UP000266723">
    <property type="component" value="Unassembled WGS sequence"/>
</dbReference>
<accession>A0ABQ7D3T1</accession>
<name>A0ABQ7D3T1_BRACR</name>
<proteinExistence type="predicted"/>
<reference evidence="1 2" key="1">
    <citation type="journal article" date="2020" name="BMC Genomics">
        <title>Intraspecific diversification of the crop wild relative Brassica cretica Lam. using demographic model selection.</title>
        <authorList>
            <person name="Kioukis A."/>
            <person name="Michalopoulou V.A."/>
            <person name="Briers L."/>
            <person name="Pirintsos S."/>
            <person name="Studholme D.J."/>
            <person name="Pavlidis P."/>
            <person name="Sarris P.F."/>
        </authorList>
    </citation>
    <scope>NUCLEOTIDE SEQUENCE [LARGE SCALE GENOMIC DNA]</scope>
    <source>
        <strain evidence="2">cv. PFS-1207/04</strain>
    </source>
</reference>
<protein>
    <submittedName>
        <fullName evidence="1">Uncharacterized protein</fullName>
    </submittedName>
</protein>
<organism evidence="1 2">
    <name type="scientific">Brassica cretica</name>
    <name type="common">Mustard</name>
    <dbReference type="NCBI Taxonomy" id="69181"/>
    <lineage>
        <taxon>Eukaryota</taxon>
        <taxon>Viridiplantae</taxon>
        <taxon>Streptophyta</taxon>
        <taxon>Embryophyta</taxon>
        <taxon>Tracheophyta</taxon>
        <taxon>Spermatophyta</taxon>
        <taxon>Magnoliopsida</taxon>
        <taxon>eudicotyledons</taxon>
        <taxon>Gunneridae</taxon>
        <taxon>Pentapetalae</taxon>
        <taxon>rosids</taxon>
        <taxon>malvids</taxon>
        <taxon>Brassicales</taxon>
        <taxon>Brassicaceae</taxon>
        <taxon>Brassiceae</taxon>
        <taxon>Brassica</taxon>
    </lineage>
</organism>
<sequence length="55" mass="5976">MDLLSAILTRSGFGFCCCGSSVDTNKLSNNKNETVFDGKHRNGTVFRTKAGELYA</sequence>
<keyword evidence="2" id="KW-1185">Reference proteome</keyword>